<proteinExistence type="predicted"/>
<evidence type="ECO:0000313" key="2">
    <source>
        <dbReference type="EMBL" id="QHS97753.1"/>
    </source>
</evidence>
<protein>
    <submittedName>
        <fullName evidence="2">Uncharacterized protein</fullName>
    </submittedName>
</protein>
<dbReference type="AlphaFoldDB" id="A0A6C0C2G7"/>
<reference evidence="2" key="1">
    <citation type="journal article" date="2020" name="Nature">
        <title>Giant virus diversity and host interactions through global metagenomics.</title>
        <authorList>
            <person name="Schulz F."/>
            <person name="Roux S."/>
            <person name="Paez-Espino D."/>
            <person name="Jungbluth S."/>
            <person name="Walsh D.A."/>
            <person name="Denef V.J."/>
            <person name="McMahon K.D."/>
            <person name="Konstantinidis K.T."/>
            <person name="Eloe-Fadrosh E.A."/>
            <person name="Kyrpides N.C."/>
            <person name="Woyke T."/>
        </authorList>
    </citation>
    <scope>NUCLEOTIDE SEQUENCE</scope>
    <source>
        <strain evidence="2">GVMAG-M-3300020182-33</strain>
    </source>
</reference>
<accession>A0A6C0C2G7</accession>
<dbReference type="EMBL" id="MN739303">
    <property type="protein sequence ID" value="QHS97753.1"/>
    <property type="molecule type" value="Genomic_DNA"/>
</dbReference>
<name>A0A6C0C2G7_9ZZZZ</name>
<feature type="region of interest" description="Disordered" evidence="1">
    <location>
        <begin position="1"/>
        <end position="50"/>
    </location>
</feature>
<sequence>MARHSELFDSTPNDSDDNVSDQSLGEWSDSSDDSDDDTADDYQPSMKSDGKNTQQLFATAPMQSSVHTMLTHLQEWWEHSEQLLQMMAAKQLPCSSLKKMSDEIDTMLDKAISKLIETYSSDPSVFPVAAIISTTRAIKKYLFLKVGEVCCQVGKEDACAKMANVSLVSLKKFRNSATDFYDQLLAHLVQSMEAATTTKDDEAFSTPDLQNLLSELTVHSSMPDGKKATQKPTKSKTSPKKSPSSKAARAA</sequence>
<feature type="region of interest" description="Disordered" evidence="1">
    <location>
        <begin position="216"/>
        <end position="251"/>
    </location>
</feature>
<evidence type="ECO:0000256" key="1">
    <source>
        <dbReference type="SAM" id="MobiDB-lite"/>
    </source>
</evidence>
<organism evidence="2">
    <name type="scientific">viral metagenome</name>
    <dbReference type="NCBI Taxonomy" id="1070528"/>
    <lineage>
        <taxon>unclassified sequences</taxon>
        <taxon>metagenomes</taxon>
        <taxon>organismal metagenomes</taxon>
    </lineage>
</organism>
<feature type="compositionally biased region" description="Low complexity" evidence="1">
    <location>
        <begin position="240"/>
        <end position="251"/>
    </location>
</feature>
<feature type="compositionally biased region" description="Acidic residues" evidence="1">
    <location>
        <begin position="29"/>
        <end position="40"/>
    </location>
</feature>